<evidence type="ECO:0000256" key="1">
    <source>
        <dbReference type="SAM" id="Coils"/>
    </source>
</evidence>
<keyword evidence="1" id="KW-0175">Coiled coil</keyword>
<organism evidence="3 4">
    <name type="scientific">Laetiporus sulphureus 93-53</name>
    <dbReference type="NCBI Taxonomy" id="1314785"/>
    <lineage>
        <taxon>Eukaryota</taxon>
        <taxon>Fungi</taxon>
        <taxon>Dikarya</taxon>
        <taxon>Basidiomycota</taxon>
        <taxon>Agaricomycotina</taxon>
        <taxon>Agaricomycetes</taxon>
        <taxon>Polyporales</taxon>
        <taxon>Laetiporus</taxon>
    </lineage>
</organism>
<keyword evidence="4" id="KW-1185">Reference proteome</keyword>
<name>A0A165ES59_9APHY</name>
<sequence>MSGLDRSTFLCLACSSSLPPRRSMNKAFGGNNLASDDVFLTRCCNRPICPTCISRNPRLARYNPCLHCLGGVDAVSASKAKLQTGRDKQAIPVNVDGAIRDEDVFVLDDDDPDELDDSCSAESGSPAPSMPPPAYTDSGSDSAASPLDGSSHDGVKENVEAGSQAVAALTPSSPHRYYLKPNDTLVGIALHFRVDGRILCRLNGLPPSTLRTTPHLLHTRTYLNLPPSASGIDIHDPLSDSAGSVEVAVREARRARERAEKRFQVLTKEADWRVARAYVAVADVDDPDESGELKSKSKSFESTLDMPKQRRVGGSAEGRLEERAIDRYLDDEEWEERERREGRGISIPSFPYFRDASSSSRIGDSSEKRWWRWQQ</sequence>
<dbReference type="EMBL" id="KV427618">
    <property type="protein sequence ID" value="KZT07653.1"/>
    <property type="molecule type" value="Genomic_DNA"/>
</dbReference>
<dbReference type="Proteomes" id="UP000076871">
    <property type="component" value="Unassembled WGS sequence"/>
</dbReference>
<proteinExistence type="predicted"/>
<feature type="region of interest" description="Disordered" evidence="2">
    <location>
        <begin position="286"/>
        <end position="318"/>
    </location>
</feature>
<feature type="region of interest" description="Disordered" evidence="2">
    <location>
        <begin position="346"/>
        <end position="375"/>
    </location>
</feature>
<feature type="region of interest" description="Disordered" evidence="2">
    <location>
        <begin position="110"/>
        <end position="155"/>
    </location>
</feature>
<dbReference type="InParanoid" id="A0A165ES59"/>
<dbReference type="AlphaFoldDB" id="A0A165ES59"/>
<dbReference type="GeneID" id="63821306"/>
<evidence type="ECO:0000256" key="2">
    <source>
        <dbReference type="SAM" id="MobiDB-lite"/>
    </source>
</evidence>
<evidence type="ECO:0000313" key="4">
    <source>
        <dbReference type="Proteomes" id="UP000076871"/>
    </source>
</evidence>
<dbReference type="OrthoDB" id="2107166at2759"/>
<dbReference type="RefSeq" id="XP_040765393.1">
    <property type="nucleotide sequence ID" value="XM_040904276.1"/>
</dbReference>
<accession>A0A165ES59</accession>
<feature type="coiled-coil region" evidence="1">
    <location>
        <begin position="242"/>
        <end position="269"/>
    </location>
</feature>
<dbReference type="InterPro" id="IPR036779">
    <property type="entry name" value="LysM_dom_sf"/>
</dbReference>
<feature type="compositionally biased region" description="Basic and acidic residues" evidence="2">
    <location>
        <begin position="364"/>
        <end position="375"/>
    </location>
</feature>
<gene>
    <name evidence="3" type="ORF">LAESUDRAFT_651034</name>
</gene>
<evidence type="ECO:0008006" key="5">
    <source>
        <dbReference type="Google" id="ProtNLM"/>
    </source>
</evidence>
<protein>
    <recommendedName>
        <fullName evidence="5">LysM domain-containing protein</fullName>
    </recommendedName>
</protein>
<dbReference type="Gene3D" id="3.10.350.10">
    <property type="entry name" value="LysM domain"/>
    <property type="match status" value="1"/>
</dbReference>
<evidence type="ECO:0000313" key="3">
    <source>
        <dbReference type="EMBL" id="KZT07653.1"/>
    </source>
</evidence>
<feature type="compositionally biased region" description="Acidic residues" evidence="2">
    <location>
        <begin position="110"/>
        <end position="119"/>
    </location>
</feature>
<reference evidence="3 4" key="1">
    <citation type="journal article" date="2016" name="Mol. Biol. Evol.">
        <title>Comparative Genomics of Early-Diverging Mushroom-Forming Fungi Provides Insights into the Origins of Lignocellulose Decay Capabilities.</title>
        <authorList>
            <person name="Nagy L.G."/>
            <person name="Riley R."/>
            <person name="Tritt A."/>
            <person name="Adam C."/>
            <person name="Daum C."/>
            <person name="Floudas D."/>
            <person name="Sun H."/>
            <person name="Yadav J.S."/>
            <person name="Pangilinan J."/>
            <person name="Larsson K.H."/>
            <person name="Matsuura K."/>
            <person name="Barry K."/>
            <person name="Labutti K."/>
            <person name="Kuo R."/>
            <person name="Ohm R.A."/>
            <person name="Bhattacharya S.S."/>
            <person name="Shirouzu T."/>
            <person name="Yoshinaga Y."/>
            <person name="Martin F.M."/>
            <person name="Grigoriev I.V."/>
            <person name="Hibbett D.S."/>
        </authorList>
    </citation>
    <scope>NUCLEOTIDE SEQUENCE [LARGE SCALE GENOMIC DNA]</scope>
    <source>
        <strain evidence="3 4">93-53</strain>
    </source>
</reference>